<dbReference type="InterPro" id="IPR003731">
    <property type="entry name" value="Di-Nase_FeMo-co_biosynth"/>
</dbReference>
<accession>A0ABR9B758</accession>
<organism evidence="3 4">
    <name type="scientific">Thauera sedimentorum</name>
    <dbReference type="NCBI Taxonomy" id="2767595"/>
    <lineage>
        <taxon>Bacteria</taxon>
        <taxon>Pseudomonadati</taxon>
        <taxon>Pseudomonadota</taxon>
        <taxon>Betaproteobacteria</taxon>
        <taxon>Rhodocyclales</taxon>
        <taxon>Zoogloeaceae</taxon>
        <taxon>Thauera</taxon>
    </lineage>
</organism>
<name>A0ABR9B758_9RHOO</name>
<comment type="caution">
    <text evidence="3">The sequence shown here is derived from an EMBL/GenBank/DDBJ whole genome shotgun (WGS) entry which is preliminary data.</text>
</comment>
<dbReference type="SUPFAM" id="SSF53146">
    <property type="entry name" value="Nitrogenase accessory factor-like"/>
    <property type="match status" value="1"/>
</dbReference>
<protein>
    <submittedName>
        <fullName evidence="3">Nitrogen fixation protein</fullName>
    </submittedName>
</protein>
<dbReference type="Pfam" id="PF02579">
    <property type="entry name" value="Nitro_FeMo-Co"/>
    <property type="match status" value="1"/>
</dbReference>
<keyword evidence="4" id="KW-1185">Reference proteome</keyword>
<keyword evidence="1" id="KW-0535">Nitrogen fixation</keyword>
<feature type="domain" description="Dinitrogenase iron-molybdenum cofactor biosynthesis" evidence="2">
    <location>
        <begin position="12"/>
        <end position="100"/>
    </location>
</feature>
<reference evidence="4" key="1">
    <citation type="submission" date="2023-07" db="EMBL/GenBank/DDBJ databases">
        <title>Thauera sp. CAU 1555 isolated from sand of Yaerae Beach.</title>
        <authorList>
            <person name="Kim W."/>
        </authorList>
    </citation>
    <scope>NUCLEOTIDE SEQUENCE [LARGE SCALE GENOMIC DNA]</scope>
    <source>
        <strain evidence="4">CAU 1555</strain>
    </source>
</reference>
<dbReference type="EMBL" id="JACYTO010000001">
    <property type="protein sequence ID" value="MBD8502203.1"/>
    <property type="molecule type" value="Genomic_DNA"/>
</dbReference>
<dbReference type="Gene3D" id="3.30.420.130">
    <property type="entry name" value="Dinitrogenase iron-molybdenum cofactor biosynthesis domain"/>
    <property type="match status" value="1"/>
</dbReference>
<evidence type="ECO:0000256" key="1">
    <source>
        <dbReference type="ARBA" id="ARBA00023231"/>
    </source>
</evidence>
<evidence type="ECO:0000259" key="2">
    <source>
        <dbReference type="Pfam" id="PF02579"/>
    </source>
</evidence>
<dbReference type="RefSeq" id="WP_187716997.1">
    <property type="nucleotide sequence ID" value="NZ_JACTAH010000001.1"/>
</dbReference>
<evidence type="ECO:0000313" key="4">
    <source>
        <dbReference type="Proteomes" id="UP000603602"/>
    </source>
</evidence>
<dbReference type="Proteomes" id="UP000603602">
    <property type="component" value="Unassembled WGS sequence"/>
</dbReference>
<evidence type="ECO:0000313" key="3">
    <source>
        <dbReference type="EMBL" id="MBD8502203.1"/>
    </source>
</evidence>
<gene>
    <name evidence="3" type="ORF">IFO67_04850</name>
</gene>
<dbReference type="InterPro" id="IPR036105">
    <property type="entry name" value="DiNase_FeMo-co_biosyn_sf"/>
</dbReference>
<sequence length="120" mass="13071">MKIAVTSQNFRTVTAHAGRARRFLIFDIACPCSPREVDRLDLPADMAFHDFRGSAHPLDGVDALITGSAGEGLQARLLQRGIELVVSGEPDPRQAVADYIRGFTRPPATRGHTHHGERSA</sequence>
<proteinExistence type="predicted"/>